<feature type="transmembrane region" description="Helical" evidence="1">
    <location>
        <begin position="69"/>
        <end position="87"/>
    </location>
</feature>
<dbReference type="Proteomes" id="UP000031433">
    <property type="component" value="Unassembled WGS sequence"/>
</dbReference>
<gene>
    <name evidence="3" type="ORF">SE37_07780</name>
</gene>
<keyword evidence="1" id="KW-1133">Transmembrane helix</keyword>
<keyword evidence="4" id="KW-1185">Reference proteome</keyword>
<sequence length="208" mass="22911">MKAETFFTSEEKERIRHAVASAEAATSGEIATMVATDSDSYREAETLGAVLLAGLVSIAVAMGLHHVTIWTYIPLVFILFPAARAVMRRIPRLKLPFVGRARLAEAVRERAVRAFYERGLYRTREETGILIFISLLERKVWILGDRGINAKIPPGFWEGLAAELARGIRQGRGCDALCAAVAGCGAELARHFPRRADDVNELADDLMT</sequence>
<keyword evidence="1" id="KW-0472">Membrane</keyword>
<accession>A0A0C1QPL2</accession>
<dbReference type="Pfam" id="PF04536">
    <property type="entry name" value="TPM_phosphatase"/>
    <property type="match status" value="1"/>
</dbReference>
<comment type="caution">
    <text evidence="3">The sequence shown here is derived from an EMBL/GenBank/DDBJ whole genome shotgun (WGS) entry which is preliminary data.</text>
</comment>
<protein>
    <recommendedName>
        <fullName evidence="2">TPM domain-containing protein</fullName>
    </recommendedName>
</protein>
<evidence type="ECO:0000259" key="2">
    <source>
        <dbReference type="Pfam" id="PF04536"/>
    </source>
</evidence>
<dbReference type="EMBL" id="JXBL01000001">
    <property type="protein sequence ID" value="KIE42532.1"/>
    <property type="molecule type" value="Genomic_DNA"/>
</dbReference>
<dbReference type="Gene3D" id="3.10.310.50">
    <property type="match status" value="1"/>
</dbReference>
<dbReference type="InterPro" id="IPR007621">
    <property type="entry name" value="TPM_dom"/>
</dbReference>
<keyword evidence="1" id="KW-0812">Transmembrane</keyword>
<organism evidence="3 4">
    <name type="scientific">Geobacter soli</name>
    <dbReference type="NCBI Taxonomy" id="1510391"/>
    <lineage>
        <taxon>Bacteria</taxon>
        <taxon>Pseudomonadati</taxon>
        <taxon>Thermodesulfobacteriota</taxon>
        <taxon>Desulfuromonadia</taxon>
        <taxon>Geobacterales</taxon>
        <taxon>Geobacteraceae</taxon>
        <taxon>Geobacter</taxon>
    </lineage>
</organism>
<dbReference type="PANTHER" id="PTHR30373:SF8">
    <property type="entry name" value="BLL7265 PROTEIN"/>
    <property type="match status" value="1"/>
</dbReference>
<dbReference type="RefSeq" id="WP_039645187.1">
    <property type="nucleotide sequence ID" value="NZ_JXBL01000001.1"/>
</dbReference>
<reference evidence="3 4" key="1">
    <citation type="submission" date="2015-01" db="EMBL/GenBank/DDBJ databases">
        <title>Genome sequence of the anaerobic bacterium Geobacter soli GSS01, a dissimilatory Fe(III) reducer from soil.</title>
        <authorList>
            <person name="Yang G."/>
            <person name="Zhou S."/>
        </authorList>
    </citation>
    <scope>NUCLEOTIDE SEQUENCE [LARGE SCALE GENOMIC DNA]</scope>
    <source>
        <strain evidence="3 4">GSS01</strain>
    </source>
</reference>
<proteinExistence type="predicted"/>
<name>A0A0C1QPL2_9BACT</name>
<evidence type="ECO:0000313" key="3">
    <source>
        <dbReference type="EMBL" id="KIE42532.1"/>
    </source>
</evidence>
<evidence type="ECO:0000313" key="4">
    <source>
        <dbReference type="Proteomes" id="UP000031433"/>
    </source>
</evidence>
<dbReference type="PANTHER" id="PTHR30373">
    <property type="entry name" value="UPF0603 PROTEIN YGCG"/>
    <property type="match status" value="1"/>
</dbReference>
<feature type="domain" description="TPM" evidence="2">
    <location>
        <begin position="107"/>
        <end position="184"/>
    </location>
</feature>
<dbReference type="AlphaFoldDB" id="A0A0C1QPL2"/>
<evidence type="ECO:0000256" key="1">
    <source>
        <dbReference type="SAM" id="Phobius"/>
    </source>
</evidence>